<evidence type="ECO:0000313" key="3">
    <source>
        <dbReference type="Proteomes" id="UP000824023"/>
    </source>
</evidence>
<dbReference type="Gene3D" id="3.40.50.1980">
    <property type="entry name" value="Nitrogenase molybdenum iron protein domain"/>
    <property type="match status" value="2"/>
</dbReference>
<dbReference type="InterPro" id="IPR002491">
    <property type="entry name" value="ABC_transptr_periplasmic_BD"/>
</dbReference>
<dbReference type="EMBL" id="DXCK01000111">
    <property type="protein sequence ID" value="HIZ02182.1"/>
    <property type="molecule type" value="Genomic_DNA"/>
</dbReference>
<proteinExistence type="predicted"/>
<organism evidence="2 3">
    <name type="scientific">Candidatus Bacteroides merdipullorum</name>
    <dbReference type="NCBI Taxonomy" id="2838474"/>
    <lineage>
        <taxon>Bacteria</taxon>
        <taxon>Pseudomonadati</taxon>
        <taxon>Bacteroidota</taxon>
        <taxon>Bacteroidia</taxon>
        <taxon>Bacteroidales</taxon>
        <taxon>Bacteroidaceae</taxon>
        <taxon>Bacteroides</taxon>
    </lineage>
</organism>
<evidence type="ECO:0000313" key="2">
    <source>
        <dbReference type="EMBL" id="HIZ02182.1"/>
    </source>
</evidence>
<evidence type="ECO:0000259" key="1">
    <source>
        <dbReference type="PROSITE" id="PS50983"/>
    </source>
</evidence>
<name>A0A9D2CXL9_9BACE</name>
<dbReference type="PANTHER" id="PTHR30535:SF34">
    <property type="entry name" value="MOLYBDATE-BINDING PROTEIN MOLA"/>
    <property type="match status" value="1"/>
</dbReference>
<reference evidence="2" key="2">
    <citation type="submission" date="2021-04" db="EMBL/GenBank/DDBJ databases">
        <authorList>
            <person name="Gilroy R."/>
        </authorList>
    </citation>
    <scope>NUCLEOTIDE SEQUENCE</scope>
    <source>
        <strain evidence="2">ChiHjej12B11-24981</strain>
    </source>
</reference>
<dbReference type="Pfam" id="PF01497">
    <property type="entry name" value="Peripla_BP_2"/>
    <property type="match status" value="1"/>
</dbReference>
<protein>
    <submittedName>
        <fullName evidence="2">ABC transporter substrate-binding protein</fullName>
    </submittedName>
</protein>
<comment type="caution">
    <text evidence="2">The sequence shown here is derived from an EMBL/GenBank/DDBJ whole genome shotgun (WGS) entry which is preliminary data.</text>
</comment>
<gene>
    <name evidence="2" type="ORF">H9819_08045</name>
</gene>
<dbReference type="AlphaFoldDB" id="A0A9D2CXL9"/>
<dbReference type="PANTHER" id="PTHR30535">
    <property type="entry name" value="VITAMIN B12-BINDING PROTEIN"/>
    <property type="match status" value="1"/>
</dbReference>
<dbReference type="PROSITE" id="PS51257">
    <property type="entry name" value="PROKAR_LIPOPROTEIN"/>
    <property type="match status" value="1"/>
</dbReference>
<dbReference type="InterPro" id="IPR050902">
    <property type="entry name" value="ABC_Transporter_SBP"/>
</dbReference>
<feature type="domain" description="Fe/B12 periplasmic-binding" evidence="1">
    <location>
        <begin position="95"/>
        <end position="364"/>
    </location>
</feature>
<dbReference type="Proteomes" id="UP000824023">
    <property type="component" value="Unassembled WGS sequence"/>
</dbReference>
<dbReference type="PROSITE" id="PS50983">
    <property type="entry name" value="FE_B12_PBP"/>
    <property type="match status" value="1"/>
</dbReference>
<accession>A0A9D2CXL9</accession>
<dbReference type="SUPFAM" id="SSF53807">
    <property type="entry name" value="Helical backbone' metal receptor"/>
    <property type="match status" value="1"/>
</dbReference>
<sequence>MRHSYYLFVMVGWALFLVACGGRGKASLALPGGDTLALRYADNLAWVDYEDYSVATLRNPWDTLQTMHTYVLVPKDKPLPDSLPAGTVVRTPLARSLVYSSVHCGLLADLGVVEAIGGVCDLRYINLPSVLERQAQGLVADCGAGMNPDIERVIQLHPDAILLSPFQNSNGYGRIGQLDIPIVECADYLETSALGRAEWMRFYGRLYGVAERADSLFAAVEKRYRDLQLKARLSSVSLSVFGDLKYGSVWYVPGGGSPTGQLYADACGRYVFADEPTSASLPMSFEAVFDRAHDADVWLIKYNRQADWSYADLRADYAGYAEFKAFKQRNIYGCNTARVNFYEETPFHPDYLLSDLIQILHPELGGLGGLRYFCKLKE</sequence>
<reference evidence="2" key="1">
    <citation type="journal article" date="2021" name="PeerJ">
        <title>Extensive microbial diversity within the chicken gut microbiome revealed by metagenomics and culture.</title>
        <authorList>
            <person name="Gilroy R."/>
            <person name="Ravi A."/>
            <person name="Getino M."/>
            <person name="Pursley I."/>
            <person name="Horton D.L."/>
            <person name="Alikhan N.F."/>
            <person name="Baker D."/>
            <person name="Gharbi K."/>
            <person name="Hall N."/>
            <person name="Watson M."/>
            <person name="Adriaenssens E.M."/>
            <person name="Foster-Nyarko E."/>
            <person name="Jarju S."/>
            <person name="Secka A."/>
            <person name="Antonio M."/>
            <person name="Oren A."/>
            <person name="Chaudhuri R.R."/>
            <person name="La Ragione R."/>
            <person name="Hildebrand F."/>
            <person name="Pallen M.J."/>
        </authorList>
    </citation>
    <scope>NUCLEOTIDE SEQUENCE</scope>
    <source>
        <strain evidence="2">ChiHjej12B11-24981</strain>
    </source>
</reference>
<dbReference type="GO" id="GO:0071281">
    <property type="term" value="P:cellular response to iron ion"/>
    <property type="evidence" value="ECO:0007669"/>
    <property type="project" value="TreeGrafter"/>
</dbReference>